<feature type="transmembrane region" description="Helical" evidence="1">
    <location>
        <begin position="28"/>
        <end position="46"/>
    </location>
</feature>
<dbReference type="Proteomes" id="UP001370299">
    <property type="component" value="Unassembled WGS sequence"/>
</dbReference>
<gene>
    <name evidence="2" type="ORF">WMN62_14925</name>
</gene>
<reference evidence="2 3" key="1">
    <citation type="submission" date="2024-03" db="EMBL/GenBank/DDBJ databases">
        <title>Whole genomes of four grape xylem sap localized bacterial endophytes.</title>
        <authorList>
            <person name="Kumar G."/>
            <person name="Savka M.A."/>
        </authorList>
    </citation>
    <scope>NUCLEOTIDE SEQUENCE [LARGE SCALE GENOMIC DNA]</scope>
    <source>
        <strain evidence="2 3">RIT_GXS8</strain>
    </source>
</reference>
<evidence type="ECO:0000313" key="3">
    <source>
        <dbReference type="Proteomes" id="UP001370299"/>
    </source>
</evidence>
<keyword evidence="1" id="KW-1133">Transmembrane helix</keyword>
<proteinExistence type="predicted"/>
<accession>A0ABU8YDY2</accession>
<keyword evidence="3" id="KW-1185">Reference proteome</keyword>
<feature type="non-terminal residue" evidence="2">
    <location>
        <position position="188"/>
    </location>
</feature>
<sequence>MDEHVAHGALRAPKGELIRMAPATGQRISPAPVFTIAPVAAIGVLASLSAAVAVLAGLVVVMVGFGAGLVTVYPSRSAEMVTPAAVKLCPVVTGLMPGTVETGPVLAWAGSAAAANSAIAAVAPVTGIAASARDRSVRPRDGAAGADGAGSGLTATGWTPARAAVLVRRGWMLAAARSAVRASRRVSG</sequence>
<name>A0ABU8YDY2_9MICO</name>
<organism evidence="2 3">
    <name type="scientific">Curtobacterium citreum</name>
    <dbReference type="NCBI Taxonomy" id="2036"/>
    <lineage>
        <taxon>Bacteria</taxon>
        <taxon>Bacillati</taxon>
        <taxon>Actinomycetota</taxon>
        <taxon>Actinomycetes</taxon>
        <taxon>Micrococcales</taxon>
        <taxon>Microbacteriaceae</taxon>
        <taxon>Curtobacterium</taxon>
    </lineage>
</organism>
<keyword evidence="1" id="KW-0812">Transmembrane</keyword>
<dbReference type="EMBL" id="JBBLYY010000072">
    <property type="protein sequence ID" value="MEK0172766.1"/>
    <property type="molecule type" value="Genomic_DNA"/>
</dbReference>
<evidence type="ECO:0000256" key="1">
    <source>
        <dbReference type="SAM" id="Phobius"/>
    </source>
</evidence>
<protein>
    <submittedName>
        <fullName evidence="2">Uncharacterized protein</fullName>
    </submittedName>
</protein>
<keyword evidence="1" id="KW-0472">Membrane</keyword>
<comment type="caution">
    <text evidence="2">The sequence shown here is derived from an EMBL/GenBank/DDBJ whole genome shotgun (WGS) entry which is preliminary data.</text>
</comment>
<feature type="transmembrane region" description="Helical" evidence="1">
    <location>
        <begin position="52"/>
        <end position="73"/>
    </location>
</feature>
<evidence type="ECO:0000313" key="2">
    <source>
        <dbReference type="EMBL" id="MEK0172766.1"/>
    </source>
</evidence>
<dbReference type="RefSeq" id="WP_340196317.1">
    <property type="nucleotide sequence ID" value="NZ_JBBKAP010000023.1"/>
</dbReference>